<dbReference type="Proteomes" id="UP001629156">
    <property type="component" value="Unassembled WGS sequence"/>
</dbReference>
<comment type="caution">
    <text evidence="2">The sequence shown here is derived from an EMBL/GenBank/DDBJ whole genome shotgun (WGS) entry which is preliminary data.</text>
</comment>
<feature type="transmembrane region" description="Helical" evidence="1">
    <location>
        <begin position="104"/>
        <end position="125"/>
    </location>
</feature>
<sequence length="221" mass="25577">MDVIFKTSSKVVKASYPVLLLSAFSIGLLLVRVKLTQSMFFLFLIWNLFLAYLPYVFSLAIVHSKTIRQNNYYLYAALIAWLLVLPNAPYLITDFVHLYRDTAVPVWFDVLLLTSFTLSGLLIWLTSMRHIFKVLLHKFSAKSVHLLTAVICLLCGFGLYLGRFLRYNSWDVLHRPTALFKDILLSLFTNETYKIAWGITIGFGILQYLLFILYNPEKSKE</sequence>
<accession>A0ABW8YYS7</accession>
<gene>
    <name evidence="2" type="ORF">ABS766_12065</name>
</gene>
<keyword evidence="1" id="KW-0472">Membrane</keyword>
<keyword evidence="1" id="KW-0812">Transmembrane</keyword>
<feature type="transmembrane region" description="Helical" evidence="1">
    <location>
        <begin position="195"/>
        <end position="214"/>
    </location>
</feature>
<reference evidence="2 3" key="1">
    <citation type="submission" date="2024-06" db="EMBL/GenBank/DDBJ databases">
        <authorList>
            <person name="Kaempfer P."/>
            <person name="Viver T."/>
        </authorList>
    </citation>
    <scope>NUCLEOTIDE SEQUENCE [LARGE SCALE GENOMIC DNA]</scope>
    <source>
        <strain evidence="2 3">ST-119</strain>
    </source>
</reference>
<dbReference type="InterPro" id="IPR009793">
    <property type="entry name" value="DUF1361"/>
</dbReference>
<keyword evidence="1" id="KW-1133">Transmembrane helix</keyword>
<feature type="transmembrane region" description="Helical" evidence="1">
    <location>
        <begin position="72"/>
        <end position="92"/>
    </location>
</feature>
<feature type="transmembrane region" description="Helical" evidence="1">
    <location>
        <begin position="146"/>
        <end position="165"/>
    </location>
</feature>
<protein>
    <submittedName>
        <fullName evidence="2">DUF1361 domain-containing protein</fullName>
    </submittedName>
</protein>
<keyword evidence="3" id="KW-1185">Reference proteome</keyword>
<feature type="transmembrane region" description="Helical" evidence="1">
    <location>
        <begin position="39"/>
        <end position="60"/>
    </location>
</feature>
<name>A0ABW8YYS7_9FLAO</name>
<evidence type="ECO:0000256" key="1">
    <source>
        <dbReference type="SAM" id="Phobius"/>
    </source>
</evidence>
<proteinExistence type="predicted"/>
<evidence type="ECO:0000313" key="3">
    <source>
        <dbReference type="Proteomes" id="UP001629156"/>
    </source>
</evidence>
<feature type="transmembrane region" description="Helical" evidence="1">
    <location>
        <begin position="14"/>
        <end position="33"/>
    </location>
</feature>
<evidence type="ECO:0000313" key="2">
    <source>
        <dbReference type="EMBL" id="MFL9845155.1"/>
    </source>
</evidence>
<dbReference type="Pfam" id="PF07099">
    <property type="entry name" value="DUF1361"/>
    <property type="match status" value="1"/>
</dbReference>
<dbReference type="RefSeq" id="WP_408085423.1">
    <property type="nucleotide sequence ID" value="NZ_JBELPZ010000012.1"/>
</dbReference>
<dbReference type="EMBL" id="JBELPZ010000012">
    <property type="protein sequence ID" value="MFL9845155.1"/>
    <property type="molecule type" value="Genomic_DNA"/>
</dbReference>
<organism evidence="2 3">
    <name type="scientific">Flavobacterium rhizosphaerae</name>
    <dbReference type="NCBI Taxonomy" id="3163298"/>
    <lineage>
        <taxon>Bacteria</taxon>
        <taxon>Pseudomonadati</taxon>
        <taxon>Bacteroidota</taxon>
        <taxon>Flavobacteriia</taxon>
        <taxon>Flavobacteriales</taxon>
        <taxon>Flavobacteriaceae</taxon>
        <taxon>Flavobacterium</taxon>
    </lineage>
</organism>